<sequence length="301" mass="31451">MAIDFQGRVAIVTGAGAGLGRSHALLLAERGAKVVVNDLGGGVDGTGGSSKAADLVVAEIKARGGEAVANHDSVSDVASAANIVKTAMDAFGRVDILVNNAGILRDKSFGKMEIADFDTVVDVHFLGSAYVTKAAWPIMQQQQYGRIVMTSSNSGLYGNFGQANYAGAKMAVVGLMNSLKQEGAKYGILVNTIAPVAATRMTEALLSPELLPHLKPEYVSQAVAYLCSEACGATGDIISAGAGFYAKMQVMESQGMFFGIDAKVTVEDFAANYAKITDMSKPQHFGSSMEEVAHIAKPFIK</sequence>
<dbReference type="EMBL" id="CP041636">
    <property type="protein sequence ID" value="QDO97674.1"/>
    <property type="molecule type" value="Genomic_DNA"/>
</dbReference>
<dbReference type="CDD" id="cd05353">
    <property type="entry name" value="hydroxyacyl-CoA-like_DH_SDR_c-like"/>
    <property type="match status" value="1"/>
</dbReference>
<feature type="domain" description="Ketoreductase" evidence="4">
    <location>
        <begin position="8"/>
        <end position="199"/>
    </location>
</feature>
<evidence type="ECO:0000256" key="3">
    <source>
        <dbReference type="RuleBase" id="RU000363"/>
    </source>
</evidence>
<evidence type="ECO:0000256" key="1">
    <source>
        <dbReference type="ARBA" id="ARBA00006484"/>
    </source>
</evidence>
<protein>
    <submittedName>
        <fullName evidence="5">SDR family oxidoreductase</fullName>
    </submittedName>
</protein>
<dbReference type="InterPro" id="IPR002347">
    <property type="entry name" value="SDR_fam"/>
</dbReference>
<dbReference type="InterPro" id="IPR057326">
    <property type="entry name" value="KR_dom"/>
</dbReference>
<dbReference type="OrthoDB" id="9804774at2"/>
<dbReference type="Proteomes" id="UP000317496">
    <property type="component" value="Chromosome"/>
</dbReference>
<comment type="similarity">
    <text evidence="1 3">Belongs to the short-chain dehydrogenases/reductases (SDR) family.</text>
</comment>
<dbReference type="AlphaFoldDB" id="A0A516H1N3"/>
<dbReference type="InterPro" id="IPR036291">
    <property type="entry name" value="NAD(P)-bd_dom_sf"/>
</dbReference>
<dbReference type="Pfam" id="PF00106">
    <property type="entry name" value="adh_short"/>
    <property type="match status" value="1"/>
</dbReference>
<dbReference type="KEGG" id="fer:FNB15_10505"/>
<evidence type="ECO:0000313" key="5">
    <source>
        <dbReference type="EMBL" id="QDO97674.1"/>
    </source>
</evidence>
<organism evidence="5 6">
    <name type="scientific">Ferrovibrio terrae</name>
    <dbReference type="NCBI Taxonomy" id="2594003"/>
    <lineage>
        <taxon>Bacteria</taxon>
        <taxon>Pseudomonadati</taxon>
        <taxon>Pseudomonadota</taxon>
        <taxon>Alphaproteobacteria</taxon>
        <taxon>Rhodospirillales</taxon>
        <taxon>Rhodospirillaceae</taxon>
        <taxon>Ferrovibrio</taxon>
    </lineage>
</organism>
<name>A0A516H1N3_9PROT</name>
<dbReference type="PANTHER" id="PTHR45024:SF2">
    <property type="entry name" value="SCP2 DOMAIN-CONTAINING PROTEIN"/>
    <property type="match status" value="1"/>
</dbReference>
<dbReference type="Gene3D" id="3.40.50.720">
    <property type="entry name" value="NAD(P)-binding Rossmann-like Domain"/>
    <property type="match status" value="1"/>
</dbReference>
<dbReference type="PRINTS" id="PR00081">
    <property type="entry name" value="GDHRDH"/>
</dbReference>
<dbReference type="PRINTS" id="PR00080">
    <property type="entry name" value="SDRFAMILY"/>
</dbReference>
<keyword evidence="2" id="KW-0560">Oxidoreductase</keyword>
<evidence type="ECO:0000259" key="4">
    <source>
        <dbReference type="SMART" id="SM00822"/>
    </source>
</evidence>
<reference evidence="5 6" key="1">
    <citation type="submission" date="2019-07" db="EMBL/GenBank/DDBJ databases">
        <title>Genome sequencing for Ferrovibrio sp. K5.</title>
        <authorList>
            <person name="Park S.-J."/>
        </authorList>
    </citation>
    <scope>NUCLEOTIDE SEQUENCE [LARGE SCALE GENOMIC DNA]</scope>
    <source>
        <strain evidence="5 6">K5</strain>
    </source>
</reference>
<dbReference type="SMART" id="SM00822">
    <property type="entry name" value="PKS_KR"/>
    <property type="match status" value="1"/>
</dbReference>
<accession>A0A516H1N3</accession>
<dbReference type="RefSeq" id="WP_144068655.1">
    <property type="nucleotide sequence ID" value="NZ_CP041636.1"/>
</dbReference>
<dbReference type="GO" id="GO:0016491">
    <property type="term" value="F:oxidoreductase activity"/>
    <property type="evidence" value="ECO:0007669"/>
    <property type="project" value="UniProtKB-KW"/>
</dbReference>
<proteinExistence type="inferred from homology"/>
<keyword evidence="6" id="KW-1185">Reference proteome</keyword>
<gene>
    <name evidence="5" type="ORF">FNB15_10505</name>
</gene>
<dbReference type="SUPFAM" id="SSF51735">
    <property type="entry name" value="NAD(P)-binding Rossmann-fold domains"/>
    <property type="match status" value="1"/>
</dbReference>
<evidence type="ECO:0000256" key="2">
    <source>
        <dbReference type="ARBA" id="ARBA00023002"/>
    </source>
</evidence>
<evidence type="ECO:0000313" key="6">
    <source>
        <dbReference type="Proteomes" id="UP000317496"/>
    </source>
</evidence>
<dbReference type="PANTHER" id="PTHR45024">
    <property type="entry name" value="DEHYDROGENASES, SHORT CHAIN"/>
    <property type="match status" value="1"/>
</dbReference>
<dbReference type="InterPro" id="IPR051687">
    <property type="entry name" value="Peroxisomal_Beta-Oxidation"/>
</dbReference>